<reference evidence="1 2" key="1">
    <citation type="submission" date="2024-02" db="EMBL/GenBank/DDBJ databases">
        <authorList>
            <person name="Vignale AGUSTIN F."/>
            <person name="Sosa J E."/>
            <person name="Modenutti C."/>
        </authorList>
    </citation>
    <scope>NUCLEOTIDE SEQUENCE [LARGE SCALE GENOMIC DNA]</scope>
</reference>
<name>A0ABC8UE88_9AQUA</name>
<comment type="caution">
    <text evidence="1">The sequence shown here is derived from an EMBL/GenBank/DDBJ whole genome shotgun (WGS) entry which is preliminary data.</text>
</comment>
<feature type="non-terminal residue" evidence="1">
    <location>
        <position position="1"/>
    </location>
</feature>
<accession>A0ABC8UE88</accession>
<evidence type="ECO:0000313" key="1">
    <source>
        <dbReference type="EMBL" id="CAK9178740.1"/>
    </source>
</evidence>
<gene>
    <name evidence="1" type="ORF">ILEXP_LOCUS48665</name>
</gene>
<protein>
    <submittedName>
        <fullName evidence="1">Uncharacterized protein</fullName>
    </submittedName>
</protein>
<dbReference type="AlphaFoldDB" id="A0ABC8UE88"/>
<organism evidence="1 2">
    <name type="scientific">Ilex paraguariensis</name>
    <name type="common">yerba mate</name>
    <dbReference type="NCBI Taxonomy" id="185542"/>
    <lineage>
        <taxon>Eukaryota</taxon>
        <taxon>Viridiplantae</taxon>
        <taxon>Streptophyta</taxon>
        <taxon>Embryophyta</taxon>
        <taxon>Tracheophyta</taxon>
        <taxon>Spermatophyta</taxon>
        <taxon>Magnoliopsida</taxon>
        <taxon>eudicotyledons</taxon>
        <taxon>Gunneridae</taxon>
        <taxon>Pentapetalae</taxon>
        <taxon>asterids</taxon>
        <taxon>campanulids</taxon>
        <taxon>Aquifoliales</taxon>
        <taxon>Aquifoliaceae</taxon>
        <taxon>Ilex</taxon>
    </lineage>
</organism>
<evidence type="ECO:0000313" key="2">
    <source>
        <dbReference type="Proteomes" id="UP001642360"/>
    </source>
</evidence>
<proteinExistence type="predicted"/>
<dbReference type="EMBL" id="CAUOFW020007298">
    <property type="protein sequence ID" value="CAK9178740.1"/>
    <property type="molecule type" value="Genomic_DNA"/>
</dbReference>
<sequence length="104" mass="11310">ALSNLSQTVFGVGRLLHQVKGYPLNRKSSRKQESSASRKALICQFAFRGIPFFSLCDTISLKSPIYSDGRWLSAPNRASTCHASLLLTTGSPYNPVSLHSPPSS</sequence>
<keyword evidence="2" id="KW-1185">Reference proteome</keyword>
<dbReference type="Proteomes" id="UP001642360">
    <property type="component" value="Unassembled WGS sequence"/>
</dbReference>